<accession>A0A9P0Z2X4</accession>
<protein>
    <submittedName>
        <fullName evidence="1">Uncharacterized protein</fullName>
    </submittedName>
</protein>
<evidence type="ECO:0000313" key="1">
    <source>
        <dbReference type="EMBL" id="CAH9087177.1"/>
    </source>
</evidence>
<dbReference type="Gene3D" id="2.40.50.140">
    <property type="entry name" value="Nucleic acid-binding proteins"/>
    <property type="match status" value="1"/>
</dbReference>
<dbReference type="AlphaFoldDB" id="A0A9P0Z2X4"/>
<dbReference type="EMBL" id="CAMAPE010000019">
    <property type="protein sequence ID" value="CAH9087177.1"/>
    <property type="molecule type" value="Genomic_DNA"/>
</dbReference>
<sequence length="134" mass="15057">MDDSGHSSFTLLDRECLDIIGKTAASLRKEVEKRTGDATHFPEDIEVIIDKRGLFKVRLKTKAEGSSYKGPMSYGVISMITDQKVLKVYESQKNGNGLEELSDMEKLFCFFSALDTSTSACRFHVIYKAISEFN</sequence>
<organism evidence="1 2">
    <name type="scientific">Cuscuta europaea</name>
    <name type="common">European dodder</name>
    <dbReference type="NCBI Taxonomy" id="41803"/>
    <lineage>
        <taxon>Eukaryota</taxon>
        <taxon>Viridiplantae</taxon>
        <taxon>Streptophyta</taxon>
        <taxon>Embryophyta</taxon>
        <taxon>Tracheophyta</taxon>
        <taxon>Spermatophyta</taxon>
        <taxon>Magnoliopsida</taxon>
        <taxon>eudicotyledons</taxon>
        <taxon>Gunneridae</taxon>
        <taxon>Pentapetalae</taxon>
        <taxon>asterids</taxon>
        <taxon>lamiids</taxon>
        <taxon>Solanales</taxon>
        <taxon>Convolvulaceae</taxon>
        <taxon>Cuscuteae</taxon>
        <taxon>Cuscuta</taxon>
        <taxon>Cuscuta subgen. Cuscuta</taxon>
    </lineage>
</organism>
<dbReference type="Proteomes" id="UP001152484">
    <property type="component" value="Unassembled WGS sequence"/>
</dbReference>
<evidence type="ECO:0000313" key="2">
    <source>
        <dbReference type="Proteomes" id="UP001152484"/>
    </source>
</evidence>
<reference evidence="1" key="1">
    <citation type="submission" date="2022-07" db="EMBL/GenBank/DDBJ databases">
        <authorList>
            <person name="Macas J."/>
            <person name="Novak P."/>
            <person name="Neumann P."/>
        </authorList>
    </citation>
    <scope>NUCLEOTIDE SEQUENCE</scope>
</reference>
<name>A0A9P0Z2X4_CUSEU</name>
<dbReference type="InterPro" id="IPR012340">
    <property type="entry name" value="NA-bd_OB-fold"/>
</dbReference>
<gene>
    <name evidence="1" type="ORF">CEURO_LOCUS9955</name>
</gene>
<comment type="caution">
    <text evidence="1">The sequence shown here is derived from an EMBL/GenBank/DDBJ whole genome shotgun (WGS) entry which is preliminary data.</text>
</comment>
<proteinExistence type="predicted"/>
<keyword evidence="2" id="KW-1185">Reference proteome</keyword>